<dbReference type="InterPro" id="IPR036388">
    <property type="entry name" value="WH-like_DNA-bd_sf"/>
</dbReference>
<evidence type="ECO:0000259" key="4">
    <source>
        <dbReference type="SMART" id="SM00903"/>
    </source>
</evidence>
<dbReference type="Gene3D" id="1.10.10.10">
    <property type="entry name" value="Winged helix-like DNA-binding domain superfamily/Winged helix DNA-binding domain"/>
    <property type="match status" value="1"/>
</dbReference>
<protein>
    <recommendedName>
        <fullName evidence="4">Flavin reductase like domain-containing protein</fullName>
    </recommendedName>
</protein>
<dbReference type="InterPro" id="IPR012349">
    <property type="entry name" value="Split_barrel_FMN-bd"/>
</dbReference>
<keyword evidence="2" id="KW-0560">Oxidoreductase</keyword>
<gene>
    <name evidence="5" type="ORF">GCM10009688_10030</name>
</gene>
<evidence type="ECO:0000256" key="1">
    <source>
        <dbReference type="ARBA" id="ARBA00008898"/>
    </source>
</evidence>
<feature type="domain" description="Flavin reductase like" evidence="4">
    <location>
        <begin position="27"/>
        <end position="171"/>
    </location>
</feature>
<dbReference type="Proteomes" id="UP001500784">
    <property type="component" value="Unassembled WGS sequence"/>
</dbReference>
<evidence type="ECO:0000313" key="5">
    <source>
        <dbReference type="EMBL" id="GAA1907992.1"/>
    </source>
</evidence>
<dbReference type="SUPFAM" id="SSF50475">
    <property type="entry name" value="FMN-binding split barrel"/>
    <property type="match status" value="1"/>
</dbReference>
<dbReference type="PANTHER" id="PTHR30466:SF11">
    <property type="entry name" value="FLAVIN-DEPENDENT MONOOXYGENASE, REDUCTASE SUBUNIT HSAB"/>
    <property type="match status" value="1"/>
</dbReference>
<accession>A0ABN2NZ66</accession>
<dbReference type="InterPro" id="IPR036390">
    <property type="entry name" value="WH_DNA-bd_sf"/>
</dbReference>
<reference evidence="5 6" key="1">
    <citation type="journal article" date="2019" name="Int. J. Syst. Evol. Microbiol.">
        <title>The Global Catalogue of Microorganisms (GCM) 10K type strain sequencing project: providing services to taxonomists for standard genome sequencing and annotation.</title>
        <authorList>
            <consortium name="The Broad Institute Genomics Platform"/>
            <consortium name="The Broad Institute Genome Sequencing Center for Infectious Disease"/>
            <person name="Wu L."/>
            <person name="Ma J."/>
        </authorList>
    </citation>
    <scope>NUCLEOTIDE SEQUENCE [LARGE SCALE GENOMIC DNA]</scope>
    <source>
        <strain evidence="5 6">JCM 13316</strain>
    </source>
</reference>
<feature type="region of interest" description="Disordered" evidence="3">
    <location>
        <begin position="174"/>
        <end position="196"/>
    </location>
</feature>
<comment type="similarity">
    <text evidence="1">Belongs to the non-flavoprotein flavin reductase family.</text>
</comment>
<dbReference type="PANTHER" id="PTHR30466">
    <property type="entry name" value="FLAVIN REDUCTASE"/>
    <property type="match status" value="1"/>
</dbReference>
<evidence type="ECO:0000313" key="6">
    <source>
        <dbReference type="Proteomes" id="UP001500784"/>
    </source>
</evidence>
<dbReference type="Pfam" id="PF01613">
    <property type="entry name" value="Flavin_Reduct"/>
    <property type="match status" value="1"/>
</dbReference>
<feature type="compositionally biased region" description="Low complexity" evidence="3">
    <location>
        <begin position="174"/>
        <end position="184"/>
    </location>
</feature>
<dbReference type="SUPFAM" id="SSF46785">
    <property type="entry name" value="Winged helix' DNA-binding domain"/>
    <property type="match status" value="1"/>
</dbReference>
<dbReference type="SMART" id="SM00903">
    <property type="entry name" value="Flavin_Reduct"/>
    <property type="match status" value="1"/>
</dbReference>
<dbReference type="InterPro" id="IPR050268">
    <property type="entry name" value="NADH-dep_flavin_reductase"/>
</dbReference>
<dbReference type="RefSeq" id="WP_211372323.1">
    <property type="nucleotide sequence ID" value="NZ_BAAALV010000002.1"/>
</dbReference>
<comment type="caution">
    <text evidence="5">The sequence shown here is derived from an EMBL/GenBank/DDBJ whole genome shotgun (WGS) entry which is preliminary data.</text>
</comment>
<evidence type="ECO:0000256" key="2">
    <source>
        <dbReference type="ARBA" id="ARBA00023002"/>
    </source>
</evidence>
<sequence length="333" mass="35314">MSVVAAPGAEYHISDPVQDRRAFRSALGQYGTGVAVITTLNGGLPVGMTVNSFAAVSLDPPLILWSVQNTSGRAPAFVGAQHFAVNVLSADQVDVSRIVASPQGGTGAFEQIEWTEGLAGVPLIEGAIARFECRTYDVLPGGDHQILVGHVERCAVAEGEPLLFVQGGYAASAPFPSSGPGSEATTEETSPESEPAPFAQLVTAVNHRLSREFDEHRSRFGLSAGSSRVLKRLSTGPQTVDELVSSAFLGPQAIEDALSELIEENLVEVTGSGFRQTPQGRTLRRQVAENARRFNEAALSGIPEADVEAAHRVLTALARSDQPIRFHHTKENA</sequence>
<organism evidence="5 6">
    <name type="scientific">Arthrobacter gandavensis</name>
    <dbReference type="NCBI Taxonomy" id="169960"/>
    <lineage>
        <taxon>Bacteria</taxon>
        <taxon>Bacillati</taxon>
        <taxon>Actinomycetota</taxon>
        <taxon>Actinomycetes</taxon>
        <taxon>Micrococcales</taxon>
        <taxon>Micrococcaceae</taxon>
        <taxon>Arthrobacter</taxon>
    </lineage>
</organism>
<evidence type="ECO:0000256" key="3">
    <source>
        <dbReference type="SAM" id="MobiDB-lite"/>
    </source>
</evidence>
<name>A0ABN2NZ66_9MICC</name>
<dbReference type="EMBL" id="BAAALV010000002">
    <property type="protein sequence ID" value="GAA1907992.1"/>
    <property type="molecule type" value="Genomic_DNA"/>
</dbReference>
<keyword evidence="6" id="KW-1185">Reference proteome</keyword>
<dbReference type="Gene3D" id="2.30.110.10">
    <property type="entry name" value="Electron Transport, Fmn-binding Protein, Chain A"/>
    <property type="match status" value="1"/>
</dbReference>
<proteinExistence type="inferred from homology"/>
<dbReference type="InterPro" id="IPR002563">
    <property type="entry name" value="Flavin_Rdtase-like_dom"/>
</dbReference>